<feature type="transmembrane region" description="Helical" evidence="8">
    <location>
        <begin position="105"/>
        <end position="125"/>
    </location>
</feature>
<dbReference type="Proteomes" id="UP001156702">
    <property type="component" value="Unassembled WGS sequence"/>
</dbReference>
<evidence type="ECO:0000256" key="7">
    <source>
        <dbReference type="ARBA" id="ARBA00023136"/>
    </source>
</evidence>
<dbReference type="Gene3D" id="1.10.3470.10">
    <property type="entry name" value="ABC transporter involved in vitamin B12 uptake, BtuC"/>
    <property type="match status" value="1"/>
</dbReference>
<feature type="transmembrane region" description="Helical" evidence="8">
    <location>
        <begin position="260"/>
        <end position="283"/>
    </location>
</feature>
<dbReference type="SUPFAM" id="SSF81345">
    <property type="entry name" value="ABC transporter involved in vitamin B12 uptake, BtuC"/>
    <property type="match status" value="1"/>
</dbReference>
<dbReference type="EMBL" id="BSOP01000013">
    <property type="protein sequence ID" value="GLR50433.1"/>
    <property type="molecule type" value="Genomic_DNA"/>
</dbReference>
<keyword evidence="6 8" id="KW-1133">Transmembrane helix</keyword>
<keyword evidence="7 8" id="KW-0472">Membrane</keyword>
<evidence type="ECO:0000313" key="9">
    <source>
        <dbReference type="EMBL" id="GLR50433.1"/>
    </source>
</evidence>
<comment type="caution">
    <text evidence="9">The sequence shown here is derived from an EMBL/GenBank/DDBJ whole genome shotgun (WGS) entry which is preliminary data.</text>
</comment>
<dbReference type="PANTHER" id="PTHR30472">
    <property type="entry name" value="FERRIC ENTEROBACTIN TRANSPORT SYSTEM PERMEASE PROTEIN"/>
    <property type="match status" value="1"/>
</dbReference>
<sequence>MLSLLLLAALGLHLFLGRDAPPVTEALTALSRGEAGSYDQSVVLFQRLPRALIAIYAGAMTAAAGCVLQGLVRNPLASPSTLGINSGATLAVIAGVFLLDLGLEAQGFAALVGAVGGFLASLAVTRLAGRNNDPRGLSLILSGALVSMLLVGTTNALMLSDPMRRADFLSWVSGNVNHVYIDRLYAFWWIGVLCLLILGALSRALTLILLGSEKAASAGVNVRPVSTLALAAAVVGAGSAVAICGPIGFIGLVVPHLVRPFAGANVALALPCCLLLGAGISLLADFGAREAFHPYVLHTGLVMDLLGGLAFAMIVKRFYLSPAVRDQA</sequence>
<dbReference type="CDD" id="cd06550">
    <property type="entry name" value="TM_ABC_iron-siderophores_like"/>
    <property type="match status" value="1"/>
</dbReference>
<proteinExistence type="inferred from homology"/>
<evidence type="ECO:0000256" key="2">
    <source>
        <dbReference type="ARBA" id="ARBA00007935"/>
    </source>
</evidence>
<evidence type="ECO:0000313" key="10">
    <source>
        <dbReference type="Proteomes" id="UP001156702"/>
    </source>
</evidence>
<evidence type="ECO:0000256" key="1">
    <source>
        <dbReference type="ARBA" id="ARBA00004651"/>
    </source>
</evidence>
<evidence type="ECO:0000256" key="8">
    <source>
        <dbReference type="SAM" id="Phobius"/>
    </source>
</evidence>
<keyword evidence="3" id="KW-0813">Transport</keyword>
<dbReference type="InterPro" id="IPR000522">
    <property type="entry name" value="ABC_transptr_permease_BtuC"/>
</dbReference>
<comment type="similarity">
    <text evidence="2">Belongs to the binding-protein-dependent transport system permease family. FecCD subfamily.</text>
</comment>
<feature type="transmembrane region" description="Helical" evidence="8">
    <location>
        <begin position="230"/>
        <end position="254"/>
    </location>
</feature>
<evidence type="ECO:0000256" key="3">
    <source>
        <dbReference type="ARBA" id="ARBA00022448"/>
    </source>
</evidence>
<feature type="transmembrane region" description="Helical" evidence="8">
    <location>
        <begin position="137"/>
        <end position="159"/>
    </location>
</feature>
<name>A0ABQ5ZHN1_9HYPH</name>
<keyword evidence="5 8" id="KW-0812">Transmembrane</keyword>
<protein>
    <submittedName>
        <fullName evidence="9">Ferric enterobactin transporter FepD</fullName>
    </submittedName>
</protein>
<feature type="transmembrane region" description="Helical" evidence="8">
    <location>
        <begin position="295"/>
        <end position="315"/>
    </location>
</feature>
<dbReference type="InterPro" id="IPR037294">
    <property type="entry name" value="ABC_BtuC-like"/>
</dbReference>
<comment type="subcellular location">
    <subcellularLocation>
        <location evidence="1">Cell membrane</location>
        <topology evidence="1">Multi-pass membrane protein</topology>
    </subcellularLocation>
</comment>
<feature type="transmembrane region" description="Helical" evidence="8">
    <location>
        <begin position="82"/>
        <end position="99"/>
    </location>
</feature>
<reference evidence="10" key="1">
    <citation type="journal article" date="2019" name="Int. J. Syst. Evol. Microbiol.">
        <title>The Global Catalogue of Microorganisms (GCM) 10K type strain sequencing project: providing services to taxonomists for standard genome sequencing and annotation.</title>
        <authorList>
            <consortium name="The Broad Institute Genomics Platform"/>
            <consortium name="The Broad Institute Genome Sequencing Center for Infectious Disease"/>
            <person name="Wu L."/>
            <person name="Ma J."/>
        </authorList>
    </citation>
    <scope>NUCLEOTIDE SEQUENCE [LARGE SCALE GENOMIC DNA]</scope>
    <source>
        <strain evidence="10">NBRC 102122</strain>
    </source>
</reference>
<accession>A0ABQ5ZHN1</accession>
<evidence type="ECO:0000256" key="4">
    <source>
        <dbReference type="ARBA" id="ARBA00022475"/>
    </source>
</evidence>
<gene>
    <name evidence="9" type="primary">fepD</name>
    <name evidence="9" type="ORF">GCM10007923_16390</name>
</gene>
<dbReference type="Pfam" id="PF01032">
    <property type="entry name" value="FecCD"/>
    <property type="match status" value="1"/>
</dbReference>
<keyword evidence="10" id="KW-1185">Reference proteome</keyword>
<feature type="transmembrane region" description="Helical" evidence="8">
    <location>
        <begin position="50"/>
        <end position="70"/>
    </location>
</feature>
<feature type="transmembrane region" description="Helical" evidence="8">
    <location>
        <begin position="186"/>
        <end position="210"/>
    </location>
</feature>
<keyword evidence="4" id="KW-1003">Cell membrane</keyword>
<evidence type="ECO:0000256" key="5">
    <source>
        <dbReference type="ARBA" id="ARBA00022692"/>
    </source>
</evidence>
<dbReference type="PANTHER" id="PTHR30472:SF25">
    <property type="entry name" value="ABC TRANSPORTER PERMEASE PROTEIN MJ0876-RELATED"/>
    <property type="match status" value="1"/>
</dbReference>
<evidence type="ECO:0000256" key="6">
    <source>
        <dbReference type="ARBA" id="ARBA00022989"/>
    </source>
</evidence>
<organism evidence="9 10">
    <name type="scientific">Shinella yambaruensis</name>
    <dbReference type="NCBI Taxonomy" id="415996"/>
    <lineage>
        <taxon>Bacteria</taxon>
        <taxon>Pseudomonadati</taxon>
        <taxon>Pseudomonadota</taxon>
        <taxon>Alphaproteobacteria</taxon>
        <taxon>Hyphomicrobiales</taxon>
        <taxon>Rhizobiaceae</taxon>
        <taxon>Shinella</taxon>
    </lineage>
</organism>